<keyword evidence="1" id="KW-0472">Membrane</keyword>
<dbReference type="Proteomes" id="UP000256326">
    <property type="component" value="Unassembled WGS sequence"/>
</dbReference>
<proteinExistence type="predicted"/>
<keyword evidence="1" id="KW-0812">Transmembrane</keyword>
<gene>
    <name evidence="2" type="ORF">DRF58_16540</name>
</gene>
<evidence type="ECO:0000313" key="2">
    <source>
        <dbReference type="EMBL" id="REC66608.1"/>
    </source>
</evidence>
<protein>
    <submittedName>
        <fullName evidence="2">Uncharacterized protein</fullName>
    </submittedName>
</protein>
<dbReference type="RefSeq" id="WP_116036992.1">
    <property type="nucleotide sequence ID" value="NZ_JBHLVV010000040.1"/>
</dbReference>
<evidence type="ECO:0000256" key="1">
    <source>
        <dbReference type="SAM" id="Phobius"/>
    </source>
</evidence>
<dbReference type="AlphaFoldDB" id="A0A3D9CLK2"/>
<accession>A0A3D9CLK2</accession>
<sequence length="63" mass="7238">MSLDFVIIISFAGIFVGIVLLLFSNDKKNISALYYLSNSYKEQKSKTILKLKKPYYETLDVVI</sequence>
<reference evidence="2 3" key="1">
    <citation type="journal article" date="2006" name="Int. J. Syst. Evol. Microbiol.">
        <title>Chryseobacterium hispanicum sp. nov., isolated from the drinking water distribution system of Sevilla, Spain.</title>
        <authorList>
            <person name="Gallego V."/>
            <person name="Garcia M.T."/>
            <person name="Ventosa A."/>
        </authorList>
    </citation>
    <scope>NUCLEOTIDE SEQUENCE [LARGE SCALE GENOMIC DNA]</scope>
    <source>
        <strain evidence="2 3">KCTC 22104</strain>
    </source>
</reference>
<dbReference type="EMBL" id="QNUG01000058">
    <property type="protein sequence ID" value="REC66608.1"/>
    <property type="molecule type" value="Genomic_DNA"/>
</dbReference>
<feature type="transmembrane region" description="Helical" evidence="1">
    <location>
        <begin position="6"/>
        <end position="23"/>
    </location>
</feature>
<evidence type="ECO:0000313" key="3">
    <source>
        <dbReference type="Proteomes" id="UP000256326"/>
    </source>
</evidence>
<comment type="caution">
    <text evidence="2">The sequence shown here is derived from an EMBL/GenBank/DDBJ whole genome shotgun (WGS) entry which is preliminary data.</text>
</comment>
<keyword evidence="3" id="KW-1185">Reference proteome</keyword>
<keyword evidence="1" id="KW-1133">Transmembrane helix</keyword>
<organism evidence="2 3">
    <name type="scientific">Epilithonimonas hispanica</name>
    <dbReference type="NCBI Taxonomy" id="358687"/>
    <lineage>
        <taxon>Bacteria</taxon>
        <taxon>Pseudomonadati</taxon>
        <taxon>Bacteroidota</taxon>
        <taxon>Flavobacteriia</taxon>
        <taxon>Flavobacteriales</taxon>
        <taxon>Weeksellaceae</taxon>
        <taxon>Chryseobacterium group</taxon>
        <taxon>Epilithonimonas</taxon>
    </lineage>
</organism>
<name>A0A3D9CLK2_9FLAO</name>